<dbReference type="EMBL" id="CP031194">
    <property type="protein sequence ID" value="AXG79200.1"/>
    <property type="molecule type" value="Genomic_DNA"/>
</dbReference>
<protein>
    <recommendedName>
        <fullName evidence="3">FlgD/Vpr Ig-like domain-containing protein</fullName>
    </recommendedName>
</protein>
<evidence type="ECO:0000256" key="2">
    <source>
        <dbReference type="SAM" id="SignalP"/>
    </source>
</evidence>
<dbReference type="Proteomes" id="UP000253868">
    <property type="component" value="Chromosome"/>
</dbReference>
<accession>A0A345HR76</accession>
<dbReference type="OrthoDB" id="3275941at2"/>
<dbReference type="InterPro" id="IPR013517">
    <property type="entry name" value="FG-GAP"/>
</dbReference>
<dbReference type="Pfam" id="PF13860">
    <property type="entry name" value="FlgD_ig"/>
    <property type="match status" value="1"/>
</dbReference>
<keyword evidence="5" id="KW-1185">Reference proteome</keyword>
<dbReference type="Gene3D" id="2.115.10.10">
    <property type="entry name" value="Tachylectin 2"/>
    <property type="match status" value="1"/>
</dbReference>
<feature type="signal peptide" evidence="2">
    <location>
        <begin position="1"/>
        <end position="34"/>
    </location>
</feature>
<sequence length="723" mass="75414">MGNRKPARRGTALAAVAALVAGFTSLTGAGTAGAAGAAGAGGAADISTPVPTDGVWGIDFSGGILHTVERGAYGDRFVAVRKIAADGSTASARTSMGYVGPFGDDAYAKEVPCDMGGCIPLVGAGNGNAGHVFMDRGKERVQILTGPNSHHGIEPAVTGARIVDISGRYFVYDAQSTGKQYIDNVPQYRRLVKRITRTPVAASIWAAQLWSASATAGTVTLTDIKSGKALGSYATGSGCVIKELRAVGRFVYWNCGPGPAARAGVYDRTAKKSFTVPSGPALVGDGYLVQHDRTAGKLLLTDFHTGRSAAPRAIAELPAGDTADQRRFTWAVDKFGGDIAYVGPDDSVRIVPSGVPSQSLTRTESEVDEPGVDLKYTNWKSSWGFSKPVKWTFRVKDANGRAVRTFTGPGTGAGTTEANVDWNGKDAAGAYAYNGSYTWTLTATATEGAGTYSTSGKIVLSGARQGHHDQGGYSYGELLTLNAKGTLSLHYTKGKGAFDSKLSGSGWPAGSVAVPFGDMGSDRCSELLVRMPKGELRRYAGRCGNPYTPSHKHTSLGTGWNAYDMLTAPGDLTGDGRTDLVARKKSTGDLYLFANKGDGKLAARKKISSGWSAYTHIVGAGDLTGDGFGDILARGKNGTLYRFEGTGKGTGKGTLRARVAVSTGWGASYNAIVGVGDITGDGRNDLVARDKAGVLYRYHGNGKGSFGARKKISTGWQGYKGLF</sequence>
<dbReference type="AlphaFoldDB" id="A0A345HR76"/>
<evidence type="ECO:0000313" key="5">
    <source>
        <dbReference type="Proteomes" id="UP000253868"/>
    </source>
</evidence>
<dbReference type="PANTHER" id="PTHR46580:SF4">
    <property type="entry name" value="ATP_GTP-BINDING PROTEIN"/>
    <property type="match status" value="1"/>
</dbReference>
<dbReference type="InterPro" id="IPR028994">
    <property type="entry name" value="Integrin_alpha_N"/>
</dbReference>
<keyword evidence="1 2" id="KW-0732">Signal</keyword>
<dbReference type="Gene3D" id="2.60.40.4070">
    <property type="match status" value="1"/>
</dbReference>
<feature type="chain" id="PRO_5017055967" description="FlgD/Vpr Ig-like domain-containing protein" evidence="2">
    <location>
        <begin position="35"/>
        <end position="723"/>
    </location>
</feature>
<dbReference type="SUPFAM" id="SSF69318">
    <property type="entry name" value="Integrin alpha N-terminal domain"/>
    <property type="match status" value="1"/>
</dbReference>
<dbReference type="KEGG" id="spad:DVK44_17750"/>
<name>A0A345HR76_9ACTN</name>
<organism evidence="4 5">
    <name type="scientific">Streptomyces paludis</name>
    <dbReference type="NCBI Taxonomy" id="2282738"/>
    <lineage>
        <taxon>Bacteria</taxon>
        <taxon>Bacillati</taxon>
        <taxon>Actinomycetota</taxon>
        <taxon>Actinomycetes</taxon>
        <taxon>Kitasatosporales</taxon>
        <taxon>Streptomycetaceae</taxon>
        <taxon>Streptomyces</taxon>
    </lineage>
</organism>
<reference evidence="5" key="1">
    <citation type="submission" date="2018-07" db="EMBL/GenBank/DDBJ databases">
        <authorList>
            <person name="Zhao J."/>
        </authorList>
    </citation>
    <scope>NUCLEOTIDE SEQUENCE [LARGE SCALE GENOMIC DNA]</scope>
    <source>
        <strain evidence="5">GSSD-12</strain>
    </source>
</reference>
<dbReference type="InterPro" id="IPR025965">
    <property type="entry name" value="FlgD/Vpr_Ig-like"/>
</dbReference>
<proteinExistence type="predicted"/>
<feature type="domain" description="FlgD/Vpr Ig-like" evidence="3">
    <location>
        <begin position="391"/>
        <end position="445"/>
    </location>
</feature>
<evidence type="ECO:0000259" key="3">
    <source>
        <dbReference type="Pfam" id="PF13860"/>
    </source>
</evidence>
<gene>
    <name evidence="4" type="ORF">DVK44_17750</name>
</gene>
<dbReference type="PANTHER" id="PTHR46580">
    <property type="entry name" value="SENSOR KINASE-RELATED"/>
    <property type="match status" value="1"/>
</dbReference>
<evidence type="ECO:0000256" key="1">
    <source>
        <dbReference type="ARBA" id="ARBA00022729"/>
    </source>
</evidence>
<dbReference type="Pfam" id="PF13517">
    <property type="entry name" value="FG-GAP_3"/>
    <property type="match status" value="1"/>
</dbReference>
<evidence type="ECO:0000313" key="4">
    <source>
        <dbReference type="EMBL" id="AXG79200.1"/>
    </source>
</evidence>